<dbReference type="InterPro" id="IPR023198">
    <property type="entry name" value="PGP-like_dom2"/>
</dbReference>
<dbReference type="SUPFAM" id="SSF56784">
    <property type="entry name" value="HAD-like"/>
    <property type="match status" value="1"/>
</dbReference>
<dbReference type="Pfam" id="PF00702">
    <property type="entry name" value="Hydrolase"/>
    <property type="match status" value="1"/>
</dbReference>
<sequence length="204" mass="23790">MQQFKNIIFDLGGIFLNIDFAKTEKAFTDLGITNFNSFFTQHHASDLFEKLETGHVSPEEFCTAFRKETGMQLSDEQIITAWNALLLDFPVERIHWLQQINKRYKVFLFSNTNKIHYDAFVVSFFEQTGLTDFNSNFIKAYYSHEIGLRKPYPESFQYIIDEQNLQPTETLFIDDTFKNIEGAKAVGLQTIHLTHPKTVLELEL</sequence>
<dbReference type="EMBL" id="CP042435">
    <property type="protein sequence ID" value="QEC68216.1"/>
    <property type="molecule type" value="Genomic_DNA"/>
</dbReference>
<dbReference type="SFLD" id="SFLDS00003">
    <property type="entry name" value="Haloacid_Dehalogenase"/>
    <property type="match status" value="1"/>
</dbReference>
<accession>A0A5B8VC06</accession>
<name>A0A5B8VC06_9BACT</name>
<reference evidence="1 2" key="1">
    <citation type="journal article" date="2016" name="Int. J. Syst. Evol. Microbiol.">
        <title>Panacibacter ginsenosidivorans gen. nov., sp. nov., with ginsenoside converting activity isolated from soil of a ginseng field.</title>
        <authorList>
            <person name="Siddiqi M.Z."/>
            <person name="Muhammad Shafi S."/>
            <person name="Choi K.D."/>
            <person name="Im W.T."/>
        </authorList>
    </citation>
    <scope>NUCLEOTIDE SEQUENCE [LARGE SCALE GENOMIC DNA]</scope>
    <source>
        <strain evidence="1 2">Gsoil1550</strain>
    </source>
</reference>
<dbReference type="InterPro" id="IPR036412">
    <property type="entry name" value="HAD-like_sf"/>
</dbReference>
<dbReference type="InterPro" id="IPR006439">
    <property type="entry name" value="HAD-SF_hydro_IA"/>
</dbReference>
<keyword evidence="2" id="KW-1185">Reference proteome</keyword>
<dbReference type="OrthoDB" id="9797415at2"/>
<protein>
    <submittedName>
        <fullName evidence="1">HAD family phosphatase</fullName>
    </submittedName>
</protein>
<evidence type="ECO:0000313" key="2">
    <source>
        <dbReference type="Proteomes" id="UP000321533"/>
    </source>
</evidence>
<dbReference type="RefSeq" id="WP_147190023.1">
    <property type="nucleotide sequence ID" value="NZ_CP042435.1"/>
</dbReference>
<dbReference type="CDD" id="cd02603">
    <property type="entry name" value="HAD_sEH-N_like"/>
    <property type="match status" value="1"/>
</dbReference>
<organism evidence="1 2">
    <name type="scientific">Panacibacter ginsenosidivorans</name>
    <dbReference type="NCBI Taxonomy" id="1813871"/>
    <lineage>
        <taxon>Bacteria</taxon>
        <taxon>Pseudomonadati</taxon>
        <taxon>Bacteroidota</taxon>
        <taxon>Chitinophagia</taxon>
        <taxon>Chitinophagales</taxon>
        <taxon>Chitinophagaceae</taxon>
        <taxon>Panacibacter</taxon>
    </lineage>
</organism>
<dbReference type="PANTHER" id="PTHR43611">
    <property type="entry name" value="ALPHA-D-GLUCOSE 1-PHOSPHATE PHOSPHATASE"/>
    <property type="match status" value="1"/>
</dbReference>
<dbReference type="Gene3D" id="3.40.50.1000">
    <property type="entry name" value="HAD superfamily/HAD-like"/>
    <property type="match status" value="1"/>
</dbReference>
<dbReference type="PANTHER" id="PTHR43611:SF3">
    <property type="entry name" value="FLAVIN MONONUCLEOTIDE HYDROLASE 1, CHLOROPLATIC"/>
    <property type="match status" value="1"/>
</dbReference>
<dbReference type="KEGG" id="pgin:FRZ67_13240"/>
<evidence type="ECO:0000313" key="1">
    <source>
        <dbReference type="EMBL" id="QEC68216.1"/>
    </source>
</evidence>
<gene>
    <name evidence="1" type="ORF">FRZ67_13240</name>
</gene>
<dbReference type="Proteomes" id="UP000321533">
    <property type="component" value="Chromosome"/>
</dbReference>
<dbReference type="Gene3D" id="1.10.150.240">
    <property type="entry name" value="Putative phosphatase, domain 2"/>
    <property type="match status" value="1"/>
</dbReference>
<dbReference type="AlphaFoldDB" id="A0A5B8VC06"/>
<dbReference type="NCBIfam" id="TIGR01509">
    <property type="entry name" value="HAD-SF-IA-v3"/>
    <property type="match status" value="1"/>
</dbReference>
<dbReference type="InterPro" id="IPR023214">
    <property type="entry name" value="HAD_sf"/>
</dbReference>
<dbReference type="SFLD" id="SFLDG01129">
    <property type="entry name" value="C1.5:_HAD__Beta-PGM__Phosphata"/>
    <property type="match status" value="1"/>
</dbReference>
<proteinExistence type="predicted"/>